<evidence type="ECO:0000313" key="2">
    <source>
        <dbReference type="WBParaSite" id="Hba_07151"/>
    </source>
</evidence>
<reference evidence="2" key="1">
    <citation type="submission" date="2016-11" db="UniProtKB">
        <authorList>
            <consortium name="WormBaseParasite"/>
        </authorList>
    </citation>
    <scope>IDENTIFICATION</scope>
</reference>
<dbReference type="Proteomes" id="UP000095283">
    <property type="component" value="Unplaced"/>
</dbReference>
<dbReference type="WBParaSite" id="Hba_07151">
    <property type="protein sequence ID" value="Hba_07151"/>
    <property type="gene ID" value="Hba_07151"/>
</dbReference>
<dbReference type="AlphaFoldDB" id="A0A1I7WPQ8"/>
<accession>A0A1I7WPQ8</accession>
<keyword evidence="1" id="KW-1185">Reference proteome</keyword>
<name>A0A1I7WPQ8_HETBA</name>
<evidence type="ECO:0000313" key="1">
    <source>
        <dbReference type="Proteomes" id="UP000095283"/>
    </source>
</evidence>
<sequence>MKYRGKIWNEKYQSKQKEKKFMPLLTSCFRGVYKIMIGIPKYNSQLCQNLTDTHECLSTWKSSAKKRMILYV</sequence>
<protein>
    <submittedName>
        <fullName evidence="2">Ovule protein</fullName>
    </submittedName>
</protein>
<proteinExistence type="predicted"/>
<organism evidence="1 2">
    <name type="scientific">Heterorhabditis bacteriophora</name>
    <name type="common">Entomopathogenic nematode worm</name>
    <dbReference type="NCBI Taxonomy" id="37862"/>
    <lineage>
        <taxon>Eukaryota</taxon>
        <taxon>Metazoa</taxon>
        <taxon>Ecdysozoa</taxon>
        <taxon>Nematoda</taxon>
        <taxon>Chromadorea</taxon>
        <taxon>Rhabditida</taxon>
        <taxon>Rhabditina</taxon>
        <taxon>Rhabditomorpha</taxon>
        <taxon>Strongyloidea</taxon>
        <taxon>Heterorhabditidae</taxon>
        <taxon>Heterorhabditis</taxon>
    </lineage>
</organism>